<evidence type="ECO:0000313" key="8">
    <source>
        <dbReference type="EnsemblPlants" id="Kaladp0071s0020.1.v1.1"/>
    </source>
</evidence>
<feature type="compositionally biased region" description="Low complexity" evidence="6">
    <location>
        <begin position="892"/>
        <end position="903"/>
    </location>
</feature>
<dbReference type="PANTHER" id="PTHR47553:SF1">
    <property type="entry name" value="RING_FYVE_PHD ZINC FINGER SUPERFAMILY PROTEIN"/>
    <property type="match status" value="1"/>
</dbReference>
<dbReference type="InterPro" id="IPR011990">
    <property type="entry name" value="TPR-like_helical_dom_sf"/>
</dbReference>
<evidence type="ECO:0000256" key="3">
    <source>
        <dbReference type="ARBA" id="ARBA00022833"/>
    </source>
</evidence>
<dbReference type="SMART" id="SM00064">
    <property type="entry name" value="FYVE"/>
    <property type="match status" value="1"/>
</dbReference>
<evidence type="ECO:0000256" key="1">
    <source>
        <dbReference type="ARBA" id="ARBA00022723"/>
    </source>
</evidence>
<dbReference type="SMART" id="SM00028">
    <property type="entry name" value="TPR"/>
    <property type="match status" value="6"/>
</dbReference>
<dbReference type="PROSITE" id="PS50178">
    <property type="entry name" value="ZF_FYVE"/>
    <property type="match status" value="1"/>
</dbReference>
<dbReference type="SUPFAM" id="SSF57903">
    <property type="entry name" value="FYVE/PHD zinc finger"/>
    <property type="match status" value="1"/>
</dbReference>
<dbReference type="Pfam" id="PF01363">
    <property type="entry name" value="FYVE"/>
    <property type="match status" value="1"/>
</dbReference>
<dbReference type="SUPFAM" id="SSF48452">
    <property type="entry name" value="TPR-like"/>
    <property type="match status" value="1"/>
</dbReference>
<dbReference type="InterPro" id="IPR017455">
    <property type="entry name" value="Znf_FYVE-rel"/>
</dbReference>
<evidence type="ECO:0000256" key="2">
    <source>
        <dbReference type="ARBA" id="ARBA00022771"/>
    </source>
</evidence>
<feature type="region of interest" description="Disordered" evidence="6">
    <location>
        <begin position="420"/>
        <end position="444"/>
    </location>
</feature>
<feature type="compositionally biased region" description="Low complexity" evidence="6">
    <location>
        <begin position="837"/>
        <end position="852"/>
    </location>
</feature>
<dbReference type="GO" id="GO:0008270">
    <property type="term" value="F:zinc ion binding"/>
    <property type="evidence" value="ECO:0007669"/>
    <property type="project" value="UniProtKB-KW"/>
</dbReference>
<feature type="region of interest" description="Disordered" evidence="6">
    <location>
        <begin position="227"/>
        <end position="257"/>
    </location>
</feature>
<feature type="coiled-coil region" evidence="5">
    <location>
        <begin position="665"/>
        <end position="708"/>
    </location>
</feature>
<evidence type="ECO:0000256" key="5">
    <source>
        <dbReference type="SAM" id="Coils"/>
    </source>
</evidence>
<feature type="region of interest" description="Disordered" evidence="6">
    <location>
        <begin position="731"/>
        <end position="909"/>
    </location>
</feature>
<keyword evidence="2 4" id="KW-0863">Zinc-finger</keyword>
<feature type="compositionally biased region" description="Polar residues" evidence="6">
    <location>
        <begin position="228"/>
        <end position="249"/>
    </location>
</feature>
<organism evidence="8 9">
    <name type="scientific">Kalanchoe fedtschenkoi</name>
    <name type="common">Lavender scallops</name>
    <name type="synonym">South American air plant</name>
    <dbReference type="NCBI Taxonomy" id="63787"/>
    <lineage>
        <taxon>Eukaryota</taxon>
        <taxon>Viridiplantae</taxon>
        <taxon>Streptophyta</taxon>
        <taxon>Embryophyta</taxon>
        <taxon>Tracheophyta</taxon>
        <taxon>Spermatophyta</taxon>
        <taxon>Magnoliopsida</taxon>
        <taxon>eudicotyledons</taxon>
        <taxon>Gunneridae</taxon>
        <taxon>Pentapetalae</taxon>
        <taxon>Saxifragales</taxon>
        <taxon>Crassulaceae</taxon>
        <taxon>Kalanchoe</taxon>
    </lineage>
</organism>
<evidence type="ECO:0000313" key="9">
    <source>
        <dbReference type="Proteomes" id="UP000594263"/>
    </source>
</evidence>
<feature type="region of interest" description="Disordered" evidence="6">
    <location>
        <begin position="489"/>
        <end position="518"/>
    </location>
</feature>
<accession>A0A7N1A301</accession>
<evidence type="ECO:0000259" key="7">
    <source>
        <dbReference type="PROSITE" id="PS50178"/>
    </source>
</evidence>
<sequence length="950" mass="104664">MLEKIGLPPKPSLRGNTWVVDASHCQGCAAQFTFINRKHHCRRCGGLFCNTCTQQRMVLRGQGDSPVRICDPCKQVEDAAKFERRYGGKSKVGKADSKQEDDLLRQLLGDGKDTLSSGRESLSPVSNIPRSSSSASSSTAQEESVQDEGMVLDESHSVNERDDMLAEIGSASPEKLRQQAIEEKNKYKILKANGKPGEALKAFKRGKELEREAAALELSLRKNRKKVTSSISMIKSDSKATATESQPALSTRKDKDDISAELRELGWSDKELRGADKKTGTMSLEGELSTLIGETLQNGKANKGPSVVDKSEVTAMKRKALALKREGKMAEAKEELKKAKILEKELEEQELLAEADDSDDEFASLIKSMGDDKPDDLLMTNVQVPALDIDQLMRMAEDVGEDGEITDADLDDPEIAAALKSFGWSEDASPPEKTKPPSEPMDQESLLKQIQSLKREAINHKRAGNTAEAMSLLKKAKLLERDLDAVRDGAQVFSQPSQISSSEEFDPPTIEQSRPPPKSKIMIQRELLSLKKKSLTLRREGRLDEAETELKKAKVLEQQLEEVSSTFKGKVSQVIPQFKDTDIASILDTDGKGEEEEVSENDLHDPTYLSLLSNLGWKDDDAESTGTSSKPPLLNGSSSRPVSDLSSFSENVVKKQVAPPMRRSKAELQRELLGLKRKALTLRRQGQNDEAEEVLNSAKSLEEQLAEMEVPKKQAQPEVVAPRETEALEVLPESVSVKDPQTTSTLQPTTVPEKVEVESMETTPLMTSNPIVSAPQKEKTISSAASPPLSSRDRFKLQQKCLAHKRQAMKLRREGRTEEADTEFQLAKEIESKLEDSSPQTSSANSTTNTDNAGVEDLLDPQLMSALRSIGITDNNPPPQSQAIAEPPKPLIQPSSINSSSNQERTQLEQQIKAEKIKAVTLKREGKQAEALNTLRHAKMLEKKLNSLPS</sequence>
<dbReference type="OMA" id="NSQLDQN"/>
<feature type="compositionally biased region" description="Basic and acidic residues" evidence="6">
    <location>
        <begin position="826"/>
        <end position="836"/>
    </location>
</feature>
<dbReference type="InterPro" id="IPR011011">
    <property type="entry name" value="Znf_FYVE_PHD"/>
</dbReference>
<keyword evidence="3" id="KW-0862">Zinc</keyword>
<feature type="compositionally biased region" description="Low complexity" evidence="6">
    <location>
        <begin position="121"/>
        <end position="143"/>
    </location>
</feature>
<dbReference type="InterPro" id="IPR019734">
    <property type="entry name" value="TPR_rpt"/>
</dbReference>
<feature type="region of interest" description="Disordered" evidence="6">
    <location>
        <begin position="619"/>
        <end position="665"/>
    </location>
</feature>
<feature type="coiled-coil region" evidence="5">
    <location>
        <begin position="325"/>
        <end position="352"/>
    </location>
</feature>
<protein>
    <recommendedName>
        <fullName evidence="7">FYVE-type domain-containing protein</fullName>
    </recommendedName>
</protein>
<evidence type="ECO:0000256" key="4">
    <source>
        <dbReference type="PROSITE-ProRule" id="PRU00091"/>
    </source>
</evidence>
<feature type="domain" description="FYVE-type" evidence="7">
    <location>
        <begin position="19"/>
        <end position="78"/>
    </location>
</feature>
<dbReference type="Proteomes" id="UP000594263">
    <property type="component" value="Unplaced"/>
</dbReference>
<feature type="compositionally biased region" description="Polar residues" evidence="6">
    <location>
        <begin position="739"/>
        <end position="750"/>
    </location>
</feature>
<name>A0A7N1A301_KALFE</name>
<reference evidence="8" key="1">
    <citation type="submission" date="2021-01" db="UniProtKB">
        <authorList>
            <consortium name="EnsemblPlants"/>
        </authorList>
    </citation>
    <scope>IDENTIFICATION</scope>
</reference>
<proteinExistence type="predicted"/>
<dbReference type="Gramene" id="Kaladp0071s0020.1.v1.1">
    <property type="protein sequence ID" value="Kaladp0071s0020.1.v1.1"/>
    <property type="gene ID" value="Kaladp0071s0020.v1.1"/>
</dbReference>
<keyword evidence="9" id="KW-1185">Reference proteome</keyword>
<dbReference type="PANTHER" id="PTHR47553">
    <property type="entry name" value="MYOSIN-11"/>
    <property type="match status" value="1"/>
</dbReference>
<dbReference type="Gene3D" id="3.30.40.10">
    <property type="entry name" value="Zinc/RING finger domain, C3HC4 (zinc finger)"/>
    <property type="match status" value="1"/>
</dbReference>
<feature type="compositionally biased region" description="Polar residues" evidence="6">
    <location>
        <begin position="492"/>
        <end position="502"/>
    </location>
</feature>
<keyword evidence="1" id="KW-0479">Metal-binding</keyword>
<dbReference type="InterPro" id="IPR013083">
    <property type="entry name" value="Znf_RING/FYVE/PHD"/>
</dbReference>
<evidence type="ECO:0000256" key="6">
    <source>
        <dbReference type="SAM" id="MobiDB-lite"/>
    </source>
</evidence>
<dbReference type="InterPro" id="IPR000306">
    <property type="entry name" value="Znf_FYVE"/>
</dbReference>
<dbReference type="AlphaFoldDB" id="A0A7N1A301"/>
<feature type="compositionally biased region" description="Polar residues" evidence="6">
    <location>
        <begin position="624"/>
        <end position="650"/>
    </location>
</feature>
<feature type="compositionally biased region" description="Polar residues" evidence="6">
    <location>
        <begin position="760"/>
        <end position="771"/>
    </location>
</feature>
<keyword evidence="5" id="KW-0175">Coiled coil</keyword>
<feature type="region of interest" description="Disordered" evidence="6">
    <location>
        <begin position="110"/>
        <end position="150"/>
    </location>
</feature>
<dbReference type="EnsemblPlants" id="Kaladp0071s0020.1.v1.1">
    <property type="protein sequence ID" value="Kaladp0071s0020.1.v1.1"/>
    <property type="gene ID" value="Kaladp0071s0020.v1.1"/>
</dbReference>